<dbReference type="EMBL" id="BGPR01006046">
    <property type="protein sequence ID" value="GBN15632.1"/>
    <property type="molecule type" value="Genomic_DNA"/>
</dbReference>
<proteinExistence type="predicted"/>
<dbReference type="AlphaFoldDB" id="A0A4Y2LLY5"/>
<evidence type="ECO:0000313" key="1">
    <source>
        <dbReference type="EMBL" id="GBN15632.1"/>
    </source>
</evidence>
<sequence length="76" mass="8779">MSLAVLSIPGDMLRSVVENVANKMQCVIHERFVCPMYNVTTRFEREVPFFGSLSRCPQAQLLDAQMYRSQKENNPR</sequence>
<gene>
    <name evidence="1" type="ORF">AVEN_85542_1</name>
</gene>
<organism evidence="1 2">
    <name type="scientific">Araneus ventricosus</name>
    <name type="common">Orbweaver spider</name>
    <name type="synonym">Epeira ventricosa</name>
    <dbReference type="NCBI Taxonomy" id="182803"/>
    <lineage>
        <taxon>Eukaryota</taxon>
        <taxon>Metazoa</taxon>
        <taxon>Ecdysozoa</taxon>
        <taxon>Arthropoda</taxon>
        <taxon>Chelicerata</taxon>
        <taxon>Arachnida</taxon>
        <taxon>Araneae</taxon>
        <taxon>Araneomorphae</taxon>
        <taxon>Entelegynae</taxon>
        <taxon>Araneoidea</taxon>
        <taxon>Araneidae</taxon>
        <taxon>Araneus</taxon>
    </lineage>
</organism>
<evidence type="ECO:0000313" key="2">
    <source>
        <dbReference type="Proteomes" id="UP000499080"/>
    </source>
</evidence>
<reference evidence="1 2" key="1">
    <citation type="journal article" date="2019" name="Sci. Rep.">
        <title>Orb-weaving spider Araneus ventricosus genome elucidates the spidroin gene catalogue.</title>
        <authorList>
            <person name="Kono N."/>
            <person name="Nakamura H."/>
            <person name="Ohtoshi R."/>
            <person name="Moran D.A.P."/>
            <person name="Shinohara A."/>
            <person name="Yoshida Y."/>
            <person name="Fujiwara M."/>
            <person name="Mori M."/>
            <person name="Tomita M."/>
            <person name="Arakawa K."/>
        </authorList>
    </citation>
    <scope>NUCLEOTIDE SEQUENCE [LARGE SCALE GENOMIC DNA]</scope>
</reference>
<keyword evidence="2" id="KW-1185">Reference proteome</keyword>
<comment type="caution">
    <text evidence="1">The sequence shown here is derived from an EMBL/GenBank/DDBJ whole genome shotgun (WGS) entry which is preliminary data.</text>
</comment>
<dbReference type="Proteomes" id="UP000499080">
    <property type="component" value="Unassembled WGS sequence"/>
</dbReference>
<accession>A0A4Y2LLY5</accession>
<protein>
    <submittedName>
        <fullName evidence="1">Uncharacterized protein</fullName>
    </submittedName>
</protein>
<name>A0A4Y2LLY5_ARAVE</name>